<organism evidence="3 4">
    <name type="scientific">Cucurbita argyrosperma subsp. sororia</name>
    <dbReference type="NCBI Taxonomy" id="37648"/>
    <lineage>
        <taxon>Eukaryota</taxon>
        <taxon>Viridiplantae</taxon>
        <taxon>Streptophyta</taxon>
        <taxon>Embryophyta</taxon>
        <taxon>Tracheophyta</taxon>
        <taxon>Spermatophyta</taxon>
        <taxon>Magnoliopsida</taxon>
        <taxon>eudicotyledons</taxon>
        <taxon>Gunneridae</taxon>
        <taxon>Pentapetalae</taxon>
        <taxon>rosids</taxon>
        <taxon>fabids</taxon>
        <taxon>Cucurbitales</taxon>
        <taxon>Cucurbitaceae</taxon>
        <taxon>Cucurbiteae</taxon>
        <taxon>Cucurbita</taxon>
    </lineage>
</organism>
<evidence type="ECO:0000313" key="3">
    <source>
        <dbReference type="EMBL" id="KAG6605274.1"/>
    </source>
</evidence>
<dbReference type="Proteomes" id="UP000685013">
    <property type="component" value="Chromosome 2"/>
</dbReference>
<name>A0AAV6P0G0_9ROSI</name>
<reference evidence="3 4" key="1">
    <citation type="journal article" date="2021" name="Hortic Res">
        <title>The domestication of Cucurbita argyrosperma as revealed by the genome of its wild relative.</title>
        <authorList>
            <person name="Barrera-Redondo J."/>
            <person name="Sanchez-de la Vega G."/>
            <person name="Aguirre-Liguori J.A."/>
            <person name="Castellanos-Morales G."/>
            <person name="Gutierrez-Guerrero Y.T."/>
            <person name="Aguirre-Dugua X."/>
            <person name="Aguirre-Planter E."/>
            <person name="Tenaillon M.I."/>
            <person name="Lira-Saade R."/>
            <person name="Eguiarte L.E."/>
        </authorList>
    </citation>
    <scope>NUCLEOTIDE SEQUENCE [LARGE SCALE GENOMIC DNA]</scope>
    <source>
        <strain evidence="3">JBR-2021</strain>
    </source>
</reference>
<gene>
    <name evidence="3" type="ORF">SDJN03_02591</name>
</gene>
<accession>A0AAV6P0G0</accession>
<protein>
    <recommendedName>
        <fullName evidence="2">J domain-containing protein</fullName>
    </recommendedName>
</protein>
<dbReference type="EMBL" id="JAGKQH010000002">
    <property type="protein sequence ID" value="KAG6605274.1"/>
    <property type="molecule type" value="Genomic_DNA"/>
</dbReference>
<dbReference type="PANTHER" id="PTHR45376:SF5">
    <property type="entry name" value="CHAPERONE DNAJ-DOMAIN SUPERFAMILY PROTEIN"/>
    <property type="match status" value="1"/>
</dbReference>
<comment type="caution">
    <text evidence="3">The sequence shown here is derived from an EMBL/GenBank/DDBJ whole genome shotgun (WGS) entry which is preliminary data.</text>
</comment>
<feature type="compositionally biased region" description="Basic residues" evidence="1">
    <location>
        <begin position="126"/>
        <end position="136"/>
    </location>
</feature>
<dbReference type="PANTHER" id="PTHR45376">
    <property type="entry name" value="CHAPERONE DNAJ-DOMAIN SUPERFAMILY PROTEIN-RELATED"/>
    <property type="match status" value="1"/>
</dbReference>
<feature type="region of interest" description="Disordered" evidence="1">
    <location>
        <begin position="95"/>
        <end position="139"/>
    </location>
</feature>
<dbReference type="InterPro" id="IPR001623">
    <property type="entry name" value="DnaJ_domain"/>
</dbReference>
<dbReference type="CDD" id="cd06257">
    <property type="entry name" value="DnaJ"/>
    <property type="match status" value="1"/>
</dbReference>
<proteinExistence type="predicted"/>
<dbReference type="PROSITE" id="PS50076">
    <property type="entry name" value="DNAJ_2"/>
    <property type="match status" value="1"/>
</dbReference>
<evidence type="ECO:0000313" key="4">
    <source>
        <dbReference type="Proteomes" id="UP000685013"/>
    </source>
</evidence>
<evidence type="ECO:0000259" key="2">
    <source>
        <dbReference type="PROSITE" id="PS50076"/>
    </source>
</evidence>
<feature type="non-terminal residue" evidence="3">
    <location>
        <position position="1"/>
    </location>
</feature>
<evidence type="ECO:0000256" key="1">
    <source>
        <dbReference type="SAM" id="MobiDB-lite"/>
    </source>
</evidence>
<dbReference type="SMART" id="SM00271">
    <property type="entry name" value="DnaJ"/>
    <property type="match status" value="1"/>
</dbReference>
<dbReference type="Pfam" id="PF00226">
    <property type="entry name" value="DnaJ"/>
    <property type="match status" value="1"/>
</dbReference>
<dbReference type="AlphaFoldDB" id="A0AAV6P0G0"/>
<sequence length="287" mass="32650">MLIPRFRTSLILKNSFIRSTLAATHVASFHSTPASCDKWKSKWKFDDGVSGKEPSKNYVRYVTRQRRADAKKALKDLLYNSGSTFQNKESKWSLGDRWSSDESFDQPGSCDKKGRAKSSTRNFGKSQHKRSKRKFRRESFANDFDNDPETIFHATFGNRSYTWSFGTRKDSFQNSASGFEWTESPPNWKNQRDRTILGLPKTGPLKIEEVKAAFRSSALKWHPDKHQRSSKAMAEEKFKLCVNAYKSLCCALSPVCEPRIRRRPNALGLGERSGSSNAGTVAEIAIE</sequence>
<feature type="domain" description="J" evidence="2">
    <location>
        <begin position="192"/>
        <end position="268"/>
    </location>
</feature>
<keyword evidence="4" id="KW-1185">Reference proteome</keyword>